<reference evidence="2 3" key="1">
    <citation type="submission" date="2014-03" db="EMBL/GenBank/DDBJ databases">
        <title>Bradyrhizobium valentinum sp. nov., isolated from effective nodules of Lupinus mariae-josephae, a lupine endemic of basic-lime soils in Eastern Spain.</title>
        <authorList>
            <person name="Duran D."/>
            <person name="Rey L."/>
            <person name="Navarro A."/>
            <person name="Busquets A."/>
            <person name="Imperial J."/>
            <person name="Ruiz-Argueso T."/>
        </authorList>
    </citation>
    <scope>NUCLEOTIDE SEQUENCE [LARGE SCALE GENOMIC DNA]</scope>
    <source>
        <strain evidence="2 3">CCBAU 23086</strain>
    </source>
</reference>
<dbReference type="EMBL" id="LLYB01000101">
    <property type="protein sequence ID" value="KRR18974.1"/>
    <property type="molecule type" value="Genomic_DNA"/>
</dbReference>
<dbReference type="Pfam" id="PF13670">
    <property type="entry name" value="PepSY_2"/>
    <property type="match status" value="1"/>
</dbReference>
<evidence type="ECO:0000259" key="1">
    <source>
        <dbReference type="Pfam" id="PF13670"/>
    </source>
</evidence>
<accession>A0A0R3MHB6</accession>
<gene>
    <name evidence="2" type="ORF">CQ14_18990</name>
</gene>
<feature type="domain" description="PepSY" evidence="1">
    <location>
        <begin position="48"/>
        <end position="114"/>
    </location>
</feature>
<protein>
    <recommendedName>
        <fullName evidence="1">PepSY domain-containing protein</fullName>
    </recommendedName>
</protein>
<dbReference type="AlphaFoldDB" id="A0A0R3MHB6"/>
<dbReference type="InterPro" id="IPR025711">
    <property type="entry name" value="PepSY"/>
</dbReference>
<sequence>MPLAGISIPVPFGLAQQRSTSQASFRRGLLSTRLSRENQIMRLITSSIAILVLSVLPALADRPVTEDERAKLVAAVQAEGCTGGKFEFDEDDQQFEVDDAVCADGKKYDLKFDAQMKLKRKNLD</sequence>
<comment type="caution">
    <text evidence="2">The sequence shown here is derived from an EMBL/GenBank/DDBJ whole genome shotgun (WGS) entry which is preliminary data.</text>
</comment>
<evidence type="ECO:0000313" key="3">
    <source>
        <dbReference type="Proteomes" id="UP000051660"/>
    </source>
</evidence>
<organism evidence="2 3">
    <name type="scientific">Bradyrhizobium lablabi</name>
    <dbReference type="NCBI Taxonomy" id="722472"/>
    <lineage>
        <taxon>Bacteria</taxon>
        <taxon>Pseudomonadati</taxon>
        <taxon>Pseudomonadota</taxon>
        <taxon>Alphaproteobacteria</taxon>
        <taxon>Hyphomicrobiales</taxon>
        <taxon>Nitrobacteraceae</taxon>
        <taxon>Bradyrhizobium</taxon>
    </lineage>
</organism>
<dbReference type="Proteomes" id="UP000051660">
    <property type="component" value="Unassembled WGS sequence"/>
</dbReference>
<name>A0A0R3MHB6_9BRAD</name>
<proteinExistence type="predicted"/>
<evidence type="ECO:0000313" key="2">
    <source>
        <dbReference type="EMBL" id="KRR18974.1"/>
    </source>
</evidence>